<dbReference type="AlphaFoldDB" id="A0A087E932"/>
<organism evidence="1 2">
    <name type="scientific">Bifidobacterium tsurumiense</name>
    <dbReference type="NCBI Taxonomy" id="356829"/>
    <lineage>
        <taxon>Bacteria</taxon>
        <taxon>Bacillati</taxon>
        <taxon>Actinomycetota</taxon>
        <taxon>Actinomycetes</taxon>
        <taxon>Bifidobacteriales</taxon>
        <taxon>Bifidobacteriaceae</taxon>
        <taxon>Bifidobacterium</taxon>
    </lineage>
</organism>
<dbReference type="EMBL" id="JGZU01000019">
    <property type="protein sequence ID" value="KFJ04283.1"/>
    <property type="molecule type" value="Genomic_DNA"/>
</dbReference>
<dbReference type="Pfam" id="PF07811">
    <property type="entry name" value="TadE"/>
    <property type="match status" value="1"/>
</dbReference>
<sequence length="141" mass="14849">MKVTSKAVDSVSAVVRKCSQYCFATKHSIWFKADAGSATAEFSIVLPAVLVVAAVLLSLCRAVVVTMDCQDAASAAARAMMLSADQQEARMAARTTAGEHVQVSITDVGNRYEVLVKCTAMPGPLHVIPAMVEAHAAVVKQ</sequence>
<keyword evidence="2" id="KW-1185">Reference proteome</keyword>
<comment type="caution">
    <text evidence="1">The sequence shown here is derived from an EMBL/GenBank/DDBJ whole genome shotgun (WGS) entry which is preliminary data.</text>
</comment>
<protein>
    <submittedName>
        <fullName evidence="1">TadE family protein</fullName>
    </submittedName>
</protein>
<dbReference type="RefSeq" id="WP_051264368.1">
    <property type="nucleotide sequence ID" value="NZ_JAXEUP010000064.1"/>
</dbReference>
<dbReference type="eggNOG" id="COG4961">
    <property type="taxonomic scope" value="Bacteria"/>
</dbReference>
<dbReference type="Proteomes" id="UP000029080">
    <property type="component" value="Unassembled WGS sequence"/>
</dbReference>
<dbReference type="STRING" id="356829.BITS_1380"/>
<dbReference type="NCBIfam" id="NF041390">
    <property type="entry name" value="TadE_Rv3655c"/>
    <property type="match status" value="1"/>
</dbReference>
<accession>A0A087E932</accession>
<dbReference type="InterPro" id="IPR049790">
    <property type="entry name" value="Rv3655c/TadE"/>
</dbReference>
<evidence type="ECO:0000313" key="2">
    <source>
        <dbReference type="Proteomes" id="UP000029080"/>
    </source>
</evidence>
<gene>
    <name evidence="1" type="ORF">BITS_1380</name>
</gene>
<proteinExistence type="predicted"/>
<reference evidence="1 2" key="1">
    <citation type="submission" date="2014-03" db="EMBL/GenBank/DDBJ databases">
        <title>Genomics of Bifidobacteria.</title>
        <authorList>
            <person name="Ventura M."/>
            <person name="Milani C."/>
            <person name="Lugli G.A."/>
        </authorList>
    </citation>
    <scope>NUCLEOTIDE SEQUENCE [LARGE SCALE GENOMIC DNA]</scope>
    <source>
        <strain evidence="1 2">JCM 13495</strain>
    </source>
</reference>
<dbReference type="InterPro" id="IPR012495">
    <property type="entry name" value="TadE-like_dom"/>
</dbReference>
<evidence type="ECO:0000313" key="1">
    <source>
        <dbReference type="EMBL" id="KFJ04283.1"/>
    </source>
</evidence>
<name>A0A087E932_9BIFI</name>